<gene>
    <name evidence="2" type="ORF">FOKN1_1383</name>
</gene>
<dbReference type="InterPro" id="IPR000182">
    <property type="entry name" value="GNAT_dom"/>
</dbReference>
<dbReference type="AlphaFoldDB" id="A0A1Z4VQ86"/>
<dbReference type="OrthoDB" id="7595389at2"/>
<name>A0A1Z4VQ86_9GAMM</name>
<dbReference type="PROSITE" id="PS51186">
    <property type="entry name" value="GNAT"/>
    <property type="match status" value="1"/>
</dbReference>
<evidence type="ECO:0000259" key="1">
    <source>
        <dbReference type="PROSITE" id="PS51186"/>
    </source>
</evidence>
<feature type="domain" description="N-acetyltransferase" evidence="1">
    <location>
        <begin position="3"/>
        <end position="150"/>
    </location>
</feature>
<dbReference type="PANTHER" id="PTHR13355:SF15">
    <property type="entry name" value="GCN5-RELATED N-ACETYLTRANSFERASE 3, CHLOROPLASTIC"/>
    <property type="match status" value="1"/>
</dbReference>
<dbReference type="SUPFAM" id="SSF55729">
    <property type="entry name" value="Acyl-CoA N-acyltransferases (Nat)"/>
    <property type="match status" value="1"/>
</dbReference>
<evidence type="ECO:0000313" key="3">
    <source>
        <dbReference type="Proteomes" id="UP000218765"/>
    </source>
</evidence>
<reference evidence="2 3" key="1">
    <citation type="submission" date="2017-05" db="EMBL/GenBank/DDBJ databases">
        <title>Thiocyanate degradation by Thiohalobacter thiocyanaticus FOKN1.</title>
        <authorList>
            <person name="Oshiki M."/>
            <person name="Fukushima T."/>
            <person name="Kawano S."/>
            <person name="Nakagawa J."/>
        </authorList>
    </citation>
    <scope>NUCLEOTIDE SEQUENCE [LARGE SCALE GENOMIC DNA]</scope>
    <source>
        <strain evidence="2 3">FOKN1</strain>
    </source>
</reference>
<dbReference type="PANTHER" id="PTHR13355">
    <property type="entry name" value="GLUCOSAMINE 6-PHOSPHATE N-ACETYLTRANSFERASE"/>
    <property type="match status" value="1"/>
</dbReference>
<dbReference type="GO" id="GO:0008080">
    <property type="term" value="F:N-acetyltransferase activity"/>
    <property type="evidence" value="ECO:0007669"/>
    <property type="project" value="TreeGrafter"/>
</dbReference>
<dbReference type="InterPro" id="IPR039143">
    <property type="entry name" value="GNPNAT1-like"/>
</dbReference>
<dbReference type="Gene3D" id="3.40.630.30">
    <property type="match status" value="1"/>
</dbReference>
<sequence>MRSGVREAVRGDLVHIIELYRQLNPQDSVLTDETAQATFDEIMENHWLHLFVLEDKGRVESTCYLSCTPNLTRSARPFGVIENVVTDEQSRGRGFGKRVVKHALDVAWGHSCYKVMLLTGSKKDTTHDFYRSCGLSGNKKRGYVMYYDTSEIQR</sequence>
<keyword evidence="3" id="KW-1185">Reference proteome</keyword>
<protein>
    <submittedName>
        <fullName evidence="2">Histone acetyltransferase HPA2</fullName>
    </submittedName>
</protein>
<proteinExistence type="predicted"/>
<dbReference type="CDD" id="cd04301">
    <property type="entry name" value="NAT_SF"/>
    <property type="match status" value="1"/>
</dbReference>
<dbReference type="Proteomes" id="UP000218765">
    <property type="component" value="Chromosome"/>
</dbReference>
<dbReference type="Pfam" id="PF00583">
    <property type="entry name" value="Acetyltransf_1"/>
    <property type="match status" value="1"/>
</dbReference>
<organism evidence="2 3">
    <name type="scientific">Thiohalobacter thiocyanaticus</name>
    <dbReference type="NCBI Taxonomy" id="585455"/>
    <lineage>
        <taxon>Bacteria</taxon>
        <taxon>Pseudomonadati</taxon>
        <taxon>Pseudomonadota</taxon>
        <taxon>Gammaproteobacteria</taxon>
        <taxon>Thiohalobacterales</taxon>
        <taxon>Thiohalobacteraceae</taxon>
        <taxon>Thiohalobacter</taxon>
    </lineage>
</organism>
<dbReference type="KEGG" id="ttc:FOKN1_1383"/>
<accession>A0A1Z4VQ86</accession>
<keyword evidence="2" id="KW-0808">Transferase</keyword>
<dbReference type="EMBL" id="AP018052">
    <property type="protein sequence ID" value="BAZ93781.1"/>
    <property type="molecule type" value="Genomic_DNA"/>
</dbReference>
<dbReference type="InterPro" id="IPR016181">
    <property type="entry name" value="Acyl_CoA_acyltransferase"/>
</dbReference>
<evidence type="ECO:0000313" key="2">
    <source>
        <dbReference type="EMBL" id="BAZ93781.1"/>
    </source>
</evidence>